<dbReference type="OrthoDB" id="527514at2"/>
<dbReference type="Proteomes" id="UP000053372">
    <property type="component" value="Unassembled WGS sequence"/>
</dbReference>
<dbReference type="EMBL" id="LMTZ01000096">
    <property type="protein sequence ID" value="KST66446.1"/>
    <property type="molecule type" value="Genomic_DNA"/>
</dbReference>
<dbReference type="RefSeq" id="WP_027844777.1">
    <property type="nucleotide sequence ID" value="NZ_LMTZ01000096.1"/>
</dbReference>
<dbReference type="AlphaFoldDB" id="A0A0V7ZPV3"/>
<evidence type="ECO:0000313" key="1">
    <source>
        <dbReference type="EMBL" id="KST66446.1"/>
    </source>
</evidence>
<name>A0A0V7ZPV3_9CYAN</name>
<reference evidence="1 2" key="1">
    <citation type="journal article" date="2015" name="Genome Announc.">
        <title>Draft Genome of the Euendolithic (true boring) Cyanobacterium Mastigocoleus testarum strain BC008.</title>
        <authorList>
            <person name="Guida B.S."/>
            <person name="Garcia-Pichel F."/>
        </authorList>
    </citation>
    <scope>NUCLEOTIDE SEQUENCE [LARGE SCALE GENOMIC DNA]</scope>
    <source>
        <strain evidence="1 2">BC008</strain>
    </source>
</reference>
<gene>
    <name evidence="1" type="ORF">BC008_42700</name>
</gene>
<keyword evidence="2" id="KW-1185">Reference proteome</keyword>
<accession>A0A0V7ZPV3</accession>
<proteinExistence type="predicted"/>
<organism evidence="1 2">
    <name type="scientific">Mastigocoleus testarum BC008</name>
    <dbReference type="NCBI Taxonomy" id="371196"/>
    <lineage>
        <taxon>Bacteria</taxon>
        <taxon>Bacillati</taxon>
        <taxon>Cyanobacteriota</taxon>
        <taxon>Cyanophyceae</taxon>
        <taxon>Nostocales</taxon>
        <taxon>Hapalosiphonaceae</taxon>
        <taxon>Mastigocoleus</taxon>
    </lineage>
</organism>
<sequence length="380" mass="43710">MLKAVRDFRTPSVERLLKLWQQRYTHDLSPLLQRNILDYNSLIDADSLEGRNLTVKKLQDKILNANCQTGWMYTEKLYDYIPNVLDINEASRVTEFSFRIYRKLLEIYQKQSLVDNLSSVESSSVEPSSVELSPDQRLKYVGIPEVDSLAYSLEPILLIYQEQHIASGDWRCLGFMTTHLNFTNQLILKELEASEKLLISPYLKFLEEHVVMPWYRVCVAAAKHEINTPQLNLLEKILPAAPQIAKSVYRKLIELLPDSRSRRGTLTEAGVIHSSLRDLNMFQAYILLCCLESSLNSIERELLPLCIAVVEALGIDWKLTEKWCDVLASELENYVTPEEKALLEPYTQGMKALFVRKRYSLGFRGESKSAPVSFHLSFTP</sequence>
<evidence type="ECO:0000313" key="2">
    <source>
        <dbReference type="Proteomes" id="UP000053372"/>
    </source>
</evidence>
<comment type="caution">
    <text evidence="1">The sequence shown here is derived from an EMBL/GenBank/DDBJ whole genome shotgun (WGS) entry which is preliminary data.</text>
</comment>
<protein>
    <submittedName>
        <fullName evidence="1">Uncharacterized protein</fullName>
    </submittedName>
</protein>